<dbReference type="InterPro" id="IPR036271">
    <property type="entry name" value="Tet_transcr_reg_TetR-rel_C_sf"/>
</dbReference>
<protein>
    <submittedName>
        <fullName evidence="7">TetR family transcriptional regulator C-terminal domain-containing protein</fullName>
    </submittedName>
</protein>
<evidence type="ECO:0000313" key="7">
    <source>
        <dbReference type="EMBL" id="MBF9133923.1"/>
    </source>
</evidence>
<gene>
    <name evidence="7" type="ORF">I0C86_34055</name>
</gene>
<keyword evidence="2" id="KW-0805">Transcription regulation</keyword>
<dbReference type="PROSITE" id="PS50977">
    <property type="entry name" value="HTH_TETR_2"/>
    <property type="match status" value="1"/>
</dbReference>
<keyword evidence="8" id="KW-1185">Reference proteome</keyword>
<organism evidence="7 8">
    <name type="scientific">Plantactinospora alkalitolerans</name>
    <dbReference type="NCBI Taxonomy" id="2789879"/>
    <lineage>
        <taxon>Bacteria</taxon>
        <taxon>Bacillati</taxon>
        <taxon>Actinomycetota</taxon>
        <taxon>Actinomycetes</taxon>
        <taxon>Micromonosporales</taxon>
        <taxon>Micromonosporaceae</taxon>
        <taxon>Plantactinospora</taxon>
    </lineage>
</organism>
<evidence type="ECO:0000256" key="4">
    <source>
        <dbReference type="ARBA" id="ARBA00023163"/>
    </source>
</evidence>
<evidence type="ECO:0000256" key="1">
    <source>
        <dbReference type="ARBA" id="ARBA00022491"/>
    </source>
</evidence>
<keyword evidence="3 5" id="KW-0238">DNA-binding</keyword>
<reference evidence="7 8" key="1">
    <citation type="submission" date="2020-11" db="EMBL/GenBank/DDBJ databases">
        <title>A novel isolate from a Black sea contaminated sediment with potential to produce alkanes: Plantactinospora alkalitolerans sp. nov.</title>
        <authorList>
            <person name="Carro L."/>
            <person name="Veyisoglu A."/>
            <person name="Guven K."/>
            <person name="Schumann P."/>
            <person name="Klenk H.-P."/>
            <person name="Sahin N."/>
        </authorList>
    </citation>
    <scope>NUCLEOTIDE SEQUENCE [LARGE SCALE GENOMIC DNA]</scope>
    <source>
        <strain evidence="7 8">S1510</strain>
    </source>
</reference>
<dbReference type="InterPro" id="IPR009057">
    <property type="entry name" value="Homeodomain-like_sf"/>
</dbReference>
<evidence type="ECO:0000256" key="5">
    <source>
        <dbReference type="PROSITE-ProRule" id="PRU00335"/>
    </source>
</evidence>
<accession>A0ABS0H634</accession>
<dbReference type="Pfam" id="PF00440">
    <property type="entry name" value="TetR_N"/>
    <property type="match status" value="1"/>
</dbReference>
<dbReference type="Gene3D" id="1.10.357.10">
    <property type="entry name" value="Tetracycline Repressor, domain 2"/>
    <property type="match status" value="1"/>
</dbReference>
<dbReference type="EMBL" id="JADPUN010000303">
    <property type="protein sequence ID" value="MBF9133923.1"/>
    <property type="molecule type" value="Genomic_DNA"/>
</dbReference>
<comment type="caution">
    <text evidence="7">The sequence shown here is derived from an EMBL/GenBank/DDBJ whole genome shotgun (WGS) entry which is preliminary data.</text>
</comment>
<feature type="DNA-binding region" description="H-T-H motif" evidence="5">
    <location>
        <begin position="31"/>
        <end position="50"/>
    </location>
</feature>
<evidence type="ECO:0000256" key="3">
    <source>
        <dbReference type="ARBA" id="ARBA00023125"/>
    </source>
</evidence>
<evidence type="ECO:0000256" key="2">
    <source>
        <dbReference type="ARBA" id="ARBA00023015"/>
    </source>
</evidence>
<name>A0ABS0H634_9ACTN</name>
<dbReference type="InterPro" id="IPR039538">
    <property type="entry name" value="BetI_C"/>
</dbReference>
<dbReference type="PANTHER" id="PTHR30055">
    <property type="entry name" value="HTH-TYPE TRANSCRIPTIONAL REGULATOR RUTR"/>
    <property type="match status" value="1"/>
</dbReference>
<evidence type="ECO:0000313" key="8">
    <source>
        <dbReference type="Proteomes" id="UP000638560"/>
    </source>
</evidence>
<evidence type="ECO:0000259" key="6">
    <source>
        <dbReference type="PROSITE" id="PS50977"/>
    </source>
</evidence>
<sequence length="208" mass="23242">MPKVVNPEARRLAVTEAVFRVICRDGLEGATLRNIAEEAGLAIGSVRHYFTGHTDLTVFALAALRDRVTARILGHVERLLSADPADPTVDQRAEVEKLLAEFLPLDEQRRQETVVWLEFVTAARTRPELQGHARELYDGMRMVVGRVLDRARRIGRLCDDLDIAVESERLSALLDGLAMNAVLQPDRLPLDMIHRILAGHLDSLKEPS</sequence>
<dbReference type="InterPro" id="IPR050109">
    <property type="entry name" value="HTH-type_TetR-like_transc_reg"/>
</dbReference>
<dbReference type="PANTHER" id="PTHR30055:SF234">
    <property type="entry name" value="HTH-TYPE TRANSCRIPTIONAL REGULATOR BETI"/>
    <property type="match status" value="1"/>
</dbReference>
<keyword evidence="4" id="KW-0804">Transcription</keyword>
<dbReference type="SUPFAM" id="SSF48498">
    <property type="entry name" value="Tetracyclin repressor-like, C-terminal domain"/>
    <property type="match status" value="1"/>
</dbReference>
<dbReference type="Proteomes" id="UP000638560">
    <property type="component" value="Unassembled WGS sequence"/>
</dbReference>
<keyword evidence="1" id="KW-0678">Repressor</keyword>
<proteinExistence type="predicted"/>
<dbReference type="InterPro" id="IPR001647">
    <property type="entry name" value="HTH_TetR"/>
</dbReference>
<feature type="domain" description="HTH tetR-type" evidence="6">
    <location>
        <begin position="8"/>
        <end position="68"/>
    </location>
</feature>
<dbReference type="SUPFAM" id="SSF46689">
    <property type="entry name" value="Homeodomain-like"/>
    <property type="match status" value="1"/>
</dbReference>
<dbReference type="Pfam" id="PF13977">
    <property type="entry name" value="TetR_C_6"/>
    <property type="match status" value="1"/>
</dbReference>